<dbReference type="EMBL" id="JAMAST010000012">
    <property type="protein sequence ID" value="MCL1632291.1"/>
    <property type="molecule type" value="Genomic_DNA"/>
</dbReference>
<reference evidence="1 2" key="1">
    <citation type="submission" date="2022-05" db="EMBL/GenBank/DDBJ databases">
        <title>Sporolactobacillus sp nov CPB3-1, isolated from tree bark (Mangifera indica L.).</title>
        <authorList>
            <person name="Phuengjayaem S."/>
            <person name="Tanasupawat S."/>
        </authorList>
    </citation>
    <scope>NUCLEOTIDE SEQUENCE [LARGE SCALE GENOMIC DNA]</scope>
    <source>
        <strain evidence="1 2">CPB3-1</strain>
    </source>
</reference>
<sequence length="221" mass="25630">MVCEPIYIQFLIEDPSGKIVLENIMNKYVSHHEQIIYRINSFKGIGRLQKKYGIKDIKTKQLLNDLPQYLEGFDRSLSKLPYRKAIIVVVDNDDKDCAVFKQELLRMQLALKLTIEVNFCIAIEEIEAWLLGDLEAVRTAYPDAKQQMLNDYQPDSIVGTWEYLANAVYKGGIRELKKEAYYEIGKQKCKWAEEIGQFLDLSENRSPSFKHLLSKLDALCQ</sequence>
<keyword evidence="2" id="KW-1185">Reference proteome</keyword>
<organism evidence="1 2">
    <name type="scientific">Sporolactobacillus mangiferae</name>
    <dbReference type="NCBI Taxonomy" id="2940498"/>
    <lineage>
        <taxon>Bacteria</taxon>
        <taxon>Bacillati</taxon>
        <taxon>Bacillota</taxon>
        <taxon>Bacilli</taxon>
        <taxon>Bacillales</taxon>
        <taxon>Sporolactobacillaceae</taxon>
        <taxon>Sporolactobacillus</taxon>
    </lineage>
</organism>
<evidence type="ECO:0000313" key="1">
    <source>
        <dbReference type="EMBL" id="MCL1632291.1"/>
    </source>
</evidence>
<dbReference type="RefSeq" id="WP_249101871.1">
    <property type="nucleotide sequence ID" value="NZ_JAMAST010000012.1"/>
</dbReference>
<gene>
    <name evidence="1" type="ORF">M3N64_10110</name>
</gene>
<dbReference type="Proteomes" id="UP001203004">
    <property type="component" value="Unassembled WGS sequence"/>
</dbReference>
<comment type="caution">
    <text evidence="1">The sequence shown here is derived from an EMBL/GenBank/DDBJ whole genome shotgun (WGS) entry which is preliminary data.</text>
</comment>
<proteinExistence type="predicted"/>
<protein>
    <submittedName>
        <fullName evidence="1">DUF4276 family protein</fullName>
    </submittedName>
</protein>
<accession>A0ABT0MBP8</accession>
<dbReference type="InterPro" id="IPR025455">
    <property type="entry name" value="DUF4276"/>
</dbReference>
<name>A0ABT0MBP8_9BACL</name>
<evidence type="ECO:0000313" key="2">
    <source>
        <dbReference type="Proteomes" id="UP001203004"/>
    </source>
</evidence>
<dbReference type="Pfam" id="PF14103">
    <property type="entry name" value="DUF4276"/>
    <property type="match status" value="1"/>
</dbReference>